<gene>
    <name evidence="2" type="ORF">BJ875DRAFT_373897</name>
</gene>
<dbReference type="OrthoDB" id="5420958at2759"/>
<name>A0A9P8C6D6_9HELO</name>
<feature type="non-terminal residue" evidence="2">
    <location>
        <position position="1"/>
    </location>
</feature>
<comment type="caution">
    <text evidence="2">The sequence shown here is derived from an EMBL/GenBank/DDBJ whole genome shotgun (WGS) entry which is preliminary data.</text>
</comment>
<evidence type="ECO:0000313" key="3">
    <source>
        <dbReference type="Proteomes" id="UP000824998"/>
    </source>
</evidence>
<protein>
    <submittedName>
        <fullName evidence="2">Uncharacterized protein</fullName>
    </submittedName>
</protein>
<feature type="region of interest" description="Disordered" evidence="1">
    <location>
        <begin position="150"/>
        <end position="206"/>
    </location>
</feature>
<evidence type="ECO:0000313" key="2">
    <source>
        <dbReference type="EMBL" id="KAG9235618.1"/>
    </source>
</evidence>
<keyword evidence="3" id="KW-1185">Reference proteome</keyword>
<evidence type="ECO:0000256" key="1">
    <source>
        <dbReference type="SAM" id="MobiDB-lite"/>
    </source>
</evidence>
<dbReference type="AlphaFoldDB" id="A0A9P8C6D6"/>
<organism evidence="2 3">
    <name type="scientific">Amylocarpus encephaloides</name>
    <dbReference type="NCBI Taxonomy" id="45428"/>
    <lineage>
        <taxon>Eukaryota</taxon>
        <taxon>Fungi</taxon>
        <taxon>Dikarya</taxon>
        <taxon>Ascomycota</taxon>
        <taxon>Pezizomycotina</taxon>
        <taxon>Leotiomycetes</taxon>
        <taxon>Helotiales</taxon>
        <taxon>Helotiales incertae sedis</taxon>
        <taxon>Amylocarpus</taxon>
    </lineage>
</organism>
<feature type="compositionally biased region" description="Basic and acidic residues" evidence="1">
    <location>
        <begin position="168"/>
        <end position="182"/>
    </location>
</feature>
<reference evidence="2" key="1">
    <citation type="journal article" date="2021" name="IMA Fungus">
        <title>Genomic characterization of three marine fungi, including Emericellopsis atlantica sp. nov. with signatures of a generalist lifestyle and marine biomass degradation.</title>
        <authorList>
            <person name="Hagestad O.C."/>
            <person name="Hou L."/>
            <person name="Andersen J.H."/>
            <person name="Hansen E.H."/>
            <person name="Altermark B."/>
            <person name="Li C."/>
            <person name="Kuhnert E."/>
            <person name="Cox R.J."/>
            <person name="Crous P.W."/>
            <person name="Spatafora J.W."/>
            <person name="Lail K."/>
            <person name="Amirebrahimi M."/>
            <person name="Lipzen A."/>
            <person name="Pangilinan J."/>
            <person name="Andreopoulos W."/>
            <person name="Hayes R.D."/>
            <person name="Ng V."/>
            <person name="Grigoriev I.V."/>
            <person name="Jackson S.A."/>
            <person name="Sutton T.D.S."/>
            <person name="Dobson A.D.W."/>
            <person name="Rama T."/>
        </authorList>
    </citation>
    <scope>NUCLEOTIDE SEQUENCE</scope>
    <source>
        <strain evidence="2">TRa018bII</strain>
    </source>
</reference>
<dbReference type="Proteomes" id="UP000824998">
    <property type="component" value="Unassembled WGS sequence"/>
</dbReference>
<feature type="compositionally biased region" description="Basic residues" evidence="1">
    <location>
        <begin position="158"/>
        <end position="167"/>
    </location>
</feature>
<proteinExistence type="predicted"/>
<dbReference type="EMBL" id="MU251427">
    <property type="protein sequence ID" value="KAG9235618.1"/>
    <property type="molecule type" value="Genomic_DNA"/>
</dbReference>
<accession>A0A9P8C6D6</accession>
<sequence>RNITSAWAATGLFPLNRDRVLRHTPKPPAQPIMPGPGPDQIRTDSGLIDEVPQTPTTPVSAEAFMSLHSMIQQDTSNETCMTRVQRRVQKLANAGQKAIAYCALLEHEKQLLKKINSEAKVRRSTKLTVLGKGQGKVMSFEDIEAARAARAAKDVVKGKGKRGRKRKSDPGKPEPEPEPERRTPKRTSIAEADLPEPTPEAEPVKLTWEIPPVTWSAPVARMY</sequence>